<feature type="domain" description="Teneurin-like YD-shell" evidence="4">
    <location>
        <begin position="1235"/>
        <end position="1415"/>
    </location>
</feature>
<evidence type="ECO:0000313" key="5">
    <source>
        <dbReference type="EMBL" id="PVZ07011.1"/>
    </source>
</evidence>
<dbReference type="Pfam" id="PF25023">
    <property type="entry name" value="TEN_YD-shell"/>
    <property type="match status" value="2"/>
</dbReference>
<sequence length="2094" mass="232577">MKKLYASLLSLSSFFLCSPLTSKADILSLEVLDSLSQRQKATSIRELREAQAAANAAAATISGLDNLPIYMDVDPGEISYQSGVSPSGAKTYSVPIFTAPSVGAKPTIALSYNSQSIQEGVAGVGWNIVGASAINLVNRTLYFDNDICAVDFSNPNTYALSLDGDRAISGTTLMGKVRITPKYNNDNVLISFDALMPDGGRATFGLPDNTTPQASYPILSYTDALGYRVDYSYRLSGNVYFLTKVAYGGRTADSHFNHIDFEYEGRQNCTVHYISGQPYESNMRLKSIHSYGQGKLLRKYTLLYKASHNKSQLQKISCETGKRSLSPLSFVYGFDSSQEDKIYKTGEVVPLFDTGAGDKITSRGRFFKGSDRDGFICFSNRIFDQWQAQDNNSIFVIPSEDFAYAPISLKVKKYTRSIQVADINGDGVDEIICISVDSKKDKANKGLYDAQKTYCWIYYFDGIRFNKEETTYSTYPKSYYTNISFLLGDATGDGAIDAIAIIPEKGKGGKNNGDQILFDLTLLNFKQKKAFISNHLYGYNIDKGLFFRDITGDEKAELVCSTISGYNTFKWIEKVKDFSSDKINIKLFSTKLDEEDDSFITNSKKFLIADINGDGKPDQLISPTASYYTIFPHPGHPHSGLYPYEGEGAFLLDKGKQWKIEFFDGEKIVTKQIEVVRNMLLSSFYLMDINKDGLPDLLEKVRRKDLAPTPYDHIHSQKNYLIRIFFNRNGEFSPSDFILSEDFSDNSTNDFDLIQSNNFSPRRNCPIIGLKSNIGYYFEVSCDEQTRHLITGVQSSTGLIETNEYAAPKSGYTFPPLPDGYNYLSFPLKTVSKVSKGIKGEPHRELTEYTFTDGVINRHGLGFCGFKETKTYTSWDYAFGDGVETVTQYDPLQQGVPLSSTTRIGFNSSDKIKASSFIYQSNGQTGPWKKPLLISSQESDLLNNTTLSRTYTYDSEDFPVKTTEDNGEGVQTITEQTYRHIKQSNSYRLGLPLTKTTTHKRNGNQWMQKESIAYNAALLPISIISFTGENGTLKTGEIRREYDDAGNMTTETSAPYDATDFRGKTYTYDDKGRLASETDIFGQKTVYEEYDAYGHPCLIRDDRGNEIRSVYDAWGNIASIRNADGSKEEYSRQLLTNGYPRNLQVITSTNDGGKTLAEYDAYGREVKTGMLRFDGSWLYTAKEYTAAGMLKRESLPFKGNTPLHWNTCEYDRYKRPVKQTMPSGAVQTWAYTPRRVSETKEAITTTRVSDASGLLESVSDPGGEITYHYRPDGQPSEIKAPGNVKTLFEYDQYGRQRAIIDPSAGRIETTETWTGRRRTTVRKDARKKVITSMYDEFGRLQKTVTPEFTTNYTYDKDLVKSAITTSGYSRTYDYDHLDRLIRTEETVEGKNLIEQLSYNTLGLLQGKTATLPTGATVTETYQYTRGTLTRKTLQDGSLIWQLLKENAMGLPTKVRTGNRTREYKYSTMGLPTERFTTGVGGFNYDFDPQTGNLLMRSDKNSGRYENFSYDGLNRLTGAAEHRPNGDLGIATLTSFYYTPNGNVTEISNIGKFIYSTQSPYRIVNMGLKMGAEAFADTTGQNISYASFDRPLTISGNGYTATLTYADDYSRTTMTVRSPLLKDPFFKRTYIGNYEADSYGTQRKNIERYYIGGDAYSAPAVYVRVNSGQWKLHYIYRDYQGSVTDITDAAGTVVHRMRYSPWGKLLHTDGTPYTRSEELSTDYDRLLLLGRGYTGHEYLPWFGLVNMNARLYDPAIGRFLSPDPYVQMPDFSQNFNRYSYCLNNPLKFTDPSGEFAWVLLGVAALGGGLNFFSNKENIEGFWDGISSFIVGSAAAVATTVVAAAGAGILTIASIAAGMGALVSTNNDIVAQTGKNFSGIENVDWTQVGKNACIGGVSGFAGGSAGYWAANSSLLVNNINSPVLRSAVVSPLAAGAGHIAGGTTAGLLQGQSLDVAFPNSFNGIGQSMAIGGAIGVASTVGVSYANGISPWTGKSLNTSISSQVKPNDLNTYSDVFTVTSDGIVLPKGAYIPDNLIENPYGRFGSYGKIVDGKFIEIVRIDPPTLPGYKGPNTSHFHLNGNKTHIFDINRWPWWHK</sequence>
<keyword evidence="3" id="KW-0732">Signal</keyword>
<evidence type="ECO:0000256" key="1">
    <source>
        <dbReference type="ARBA" id="ARBA00022737"/>
    </source>
</evidence>
<gene>
    <name evidence="5" type="ORF">C7382_1197</name>
</gene>
<dbReference type="NCBIfam" id="TIGR03696">
    <property type="entry name" value="Rhs_assc_core"/>
    <property type="match status" value="1"/>
</dbReference>
<feature type="transmembrane region" description="Helical" evidence="2">
    <location>
        <begin position="1824"/>
        <end position="1857"/>
    </location>
</feature>
<keyword evidence="2" id="KW-1133">Transmembrane helix</keyword>
<dbReference type="PANTHER" id="PTHR32305:SF15">
    <property type="entry name" value="PROTEIN RHSA-RELATED"/>
    <property type="match status" value="1"/>
</dbReference>
<dbReference type="NCBIfam" id="TIGR01643">
    <property type="entry name" value="YD_repeat_2x"/>
    <property type="match status" value="1"/>
</dbReference>
<dbReference type="Proteomes" id="UP000245462">
    <property type="component" value="Unassembled WGS sequence"/>
</dbReference>
<keyword evidence="6" id="KW-1185">Reference proteome</keyword>
<feature type="domain" description="Teneurin-like YD-shell" evidence="4">
    <location>
        <begin position="1671"/>
        <end position="1784"/>
    </location>
</feature>
<dbReference type="InterPro" id="IPR028994">
    <property type="entry name" value="Integrin_alpha_N"/>
</dbReference>
<organism evidence="5 6">
    <name type="scientific">Porphyromonas loveana</name>
    <dbReference type="NCBI Taxonomy" id="1884669"/>
    <lineage>
        <taxon>Bacteria</taxon>
        <taxon>Pseudomonadati</taxon>
        <taxon>Bacteroidota</taxon>
        <taxon>Bacteroidia</taxon>
        <taxon>Bacteroidales</taxon>
        <taxon>Porphyromonadaceae</taxon>
        <taxon>Porphyromonas</taxon>
    </lineage>
</organism>
<dbReference type="InterPro" id="IPR022385">
    <property type="entry name" value="Rhs_assc_core"/>
</dbReference>
<dbReference type="GeneID" id="94551424"/>
<dbReference type="InterPro" id="IPR006530">
    <property type="entry name" value="YD"/>
</dbReference>
<dbReference type="SUPFAM" id="SSF69318">
    <property type="entry name" value="Integrin alpha N-terminal domain"/>
    <property type="match status" value="1"/>
</dbReference>
<comment type="caution">
    <text evidence="5">The sequence shown here is derived from an EMBL/GenBank/DDBJ whole genome shotgun (WGS) entry which is preliminary data.</text>
</comment>
<evidence type="ECO:0000313" key="6">
    <source>
        <dbReference type="Proteomes" id="UP000245462"/>
    </source>
</evidence>
<dbReference type="Gene3D" id="2.180.10.10">
    <property type="entry name" value="RHS repeat-associated core"/>
    <property type="match status" value="3"/>
</dbReference>
<feature type="signal peptide" evidence="3">
    <location>
        <begin position="1"/>
        <end position="24"/>
    </location>
</feature>
<keyword evidence="2" id="KW-0472">Membrane</keyword>
<keyword evidence="2" id="KW-0812">Transmembrane</keyword>
<dbReference type="EMBL" id="QEKY01000019">
    <property type="protein sequence ID" value="PVZ07011.1"/>
    <property type="molecule type" value="Genomic_DNA"/>
</dbReference>
<dbReference type="RefSeq" id="WP_243405692.1">
    <property type="nucleotide sequence ID" value="NZ_QEKY01000019.1"/>
</dbReference>
<feature type="chain" id="PRO_5015682337" evidence="3">
    <location>
        <begin position="25"/>
        <end position="2094"/>
    </location>
</feature>
<dbReference type="PANTHER" id="PTHR32305">
    <property type="match status" value="1"/>
</dbReference>
<dbReference type="InterPro" id="IPR050708">
    <property type="entry name" value="T6SS_VgrG/RHS"/>
</dbReference>
<name>A0A2U1F4B1_9PORP</name>
<evidence type="ECO:0000256" key="3">
    <source>
        <dbReference type="SAM" id="SignalP"/>
    </source>
</evidence>
<evidence type="ECO:0000256" key="2">
    <source>
        <dbReference type="SAM" id="Phobius"/>
    </source>
</evidence>
<evidence type="ECO:0000259" key="4">
    <source>
        <dbReference type="Pfam" id="PF25023"/>
    </source>
</evidence>
<reference evidence="5 6" key="1">
    <citation type="submission" date="2018-04" db="EMBL/GenBank/DDBJ databases">
        <title>Genomic Encyclopedia of Type Strains, Phase IV (KMG-IV): sequencing the most valuable type-strain genomes for metagenomic binning, comparative biology and taxonomic classification.</title>
        <authorList>
            <person name="Goeker M."/>
        </authorList>
    </citation>
    <scope>NUCLEOTIDE SEQUENCE [LARGE SCALE GENOMIC DNA]</scope>
    <source>
        <strain evidence="5 6">DSM 28520</strain>
    </source>
</reference>
<keyword evidence="1" id="KW-0677">Repeat</keyword>
<proteinExistence type="predicted"/>
<protein>
    <submittedName>
        <fullName evidence="5">RHS repeat-associated protein</fullName>
    </submittedName>
</protein>
<feature type="transmembrane region" description="Helical" evidence="2">
    <location>
        <begin position="1794"/>
        <end position="1812"/>
    </location>
</feature>
<dbReference type="InterPro" id="IPR056823">
    <property type="entry name" value="TEN-like_YD-shell"/>
</dbReference>
<accession>A0A2U1F4B1</accession>